<reference evidence="3" key="1">
    <citation type="submission" date="2013-09" db="EMBL/GenBank/DDBJ databases">
        <title>Corchorus olitorius genome sequencing.</title>
        <authorList>
            <person name="Alam M."/>
            <person name="Haque M.S."/>
            <person name="Islam M.S."/>
            <person name="Emdad E.M."/>
            <person name="Islam M.M."/>
            <person name="Ahmed B."/>
            <person name="Halim A."/>
            <person name="Hossen Q.M.M."/>
            <person name="Hossain M.Z."/>
            <person name="Ahmed R."/>
            <person name="Khan M.M."/>
            <person name="Islam R."/>
            <person name="Rashid M.M."/>
            <person name="Khan S.A."/>
            <person name="Rahman M.S."/>
            <person name="Alam M."/>
            <person name="Yahiya A.S."/>
            <person name="Khan M.S."/>
            <person name="Azam M.S."/>
            <person name="Haque T."/>
            <person name="Lashkar M.Z.H."/>
            <person name="Akhand A.I."/>
            <person name="Morshed G."/>
            <person name="Roy S."/>
            <person name="Uddin K.S."/>
            <person name="Rabeya T."/>
            <person name="Hossain A.S."/>
            <person name="Chowdhury A."/>
            <person name="Snigdha A.R."/>
            <person name="Mortoza M.S."/>
            <person name="Matin S.A."/>
            <person name="Hoque S.M.E."/>
            <person name="Islam M.K."/>
            <person name="Roy D.K."/>
            <person name="Haider R."/>
            <person name="Moosa M.M."/>
            <person name="Elias S.M."/>
            <person name="Hasan A.M."/>
            <person name="Jahan S."/>
            <person name="Shafiuddin M."/>
            <person name="Mahmood N."/>
            <person name="Shommy N.S."/>
        </authorList>
    </citation>
    <scope>NUCLEOTIDE SEQUENCE [LARGE SCALE GENOMIC DNA]</scope>
    <source>
        <strain evidence="3">cv. O-4</strain>
    </source>
</reference>
<feature type="compositionally biased region" description="Basic residues" evidence="1">
    <location>
        <begin position="22"/>
        <end position="37"/>
    </location>
</feature>
<protein>
    <submittedName>
        <fullName evidence="2">Uncharacterized protein</fullName>
    </submittedName>
</protein>
<evidence type="ECO:0000313" key="3">
    <source>
        <dbReference type="Proteomes" id="UP000187203"/>
    </source>
</evidence>
<gene>
    <name evidence="2" type="ORF">COLO4_02970</name>
</gene>
<keyword evidence="3" id="KW-1185">Reference proteome</keyword>
<accession>A0A1R3KZS8</accession>
<dbReference type="AlphaFoldDB" id="A0A1R3KZS8"/>
<name>A0A1R3KZS8_9ROSI</name>
<evidence type="ECO:0000313" key="2">
    <source>
        <dbReference type="EMBL" id="OMP12603.1"/>
    </source>
</evidence>
<evidence type="ECO:0000256" key="1">
    <source>
        <dbReference type="SAM" id="MobiDB-lite"/>
    </source>
</evidence>
<feature type="region of interest" description="Disordered" evidence="1">
    <location>
        <begin position="22"/>
        <end position="43"/>
    </location>
</feature>
<proteinExistence type="predicted"/>
<dbReference type="EMBL" id="AWUE01008704">
    <property type="protein sequence ID" value="OMP12603.1"/>
    <property type="molecule type" value="Genomic_DNA"/>
</dbReference>
<sequence length="43" mass="5086">MEGTVMIFPVTLHLYTNCRCRGRDRGKKRRNGLRCPRHPRDTS</sequence>
<organism evidence="2 3">
    <name type="scientific">Corchorus olitorius</name>
    <dbReference type="NCBI Taxonomy" id="93759"/>
    <lineage>
        <taxon>Eukaryota</taxon>
        <taxon>Viridiplantae</taxon>
        <taxon>Streptophyta</taxon>
        <taxon>Embryophyta</taxon>
        <taxon>Tracheophyta</taxon>
        <taxon>Spermatophyta</taxon>
        <taxon>Magnoliopsida</taxon>
        <taxon>eudicotyledons</taxon>
        <taxon>Gunneridae</taxon>
        <taxon>Pentapetalae</taxon>
        <taxon>rosids</taxon>
        <taxon>malvids</taxon>
        <taxon>Malvales</taxon>
        <taxon>Malvaceae</taxon>
        <taxon>Grewioideae</taxon>
        <taxon>Apeibeae</taxon>
        <taxon>Corchorus</taxon>
    </lineage>
</organism>
<comment type="caution">
    <text evidence="2">The sequence shown here is derived from an EMBL/GenBank/DDBJ whole genome shotgun (WGS) entry which is preliminary data.</text>
</comment>
<dbReference type="Proteomes" id="UP000187203">
    <property type="component" value="Unassembled WGS sequence"/>
</dbReference>